<comment type="function">
    <text evidence="8">Murein-degrading enzyme that degrades murein glycan strands and insoluble, high-molecular weight murein sacculi, with the concomitant formation of a 1,6-anhydromuramoyl product. Lytic transglycosylases (LTs) play an integral role in the metabolism of the peptidoglycan (PG) sacculus. Their lytic action creates space within the PG sacculus to allow for its expansion as well as for the insertion of various structures such as secretion systems and flagella.</text>
</comment>
<evidence type="ECO:0000256" key="10">
    <source>
        <dbReference type="SAM" id="MobiDB-lite"/>
    </source>
</evidence>
<feature type="coiled-coil region" evidence="9">
    <location>
        <begin position="453"/>
        <end position="487"/>
    </location>
</feature>
<dbReference type="InterPro" id="IPR008258">
    <property type="entry name" value="Transglycosylase_SLT_dom_1"/>
</dbReference>
<gene>
    <name evidence="8 12" type="primary">mltF</name>
    <name evidence="12" type="ORF">GCM10007916_07300</name>
</gene>
<comment type="caution">
    <text evidence="12">The sequence shown here is derived from an EMBL/GenBank/DDBJ whole genome shotgun (WGS) entry which is preliminary data.</text>
</comment>
<dbReference type="PANTHER" id="PTHR35936:SF32">
    <property type="entry name" value="MEMBRANE-BOUND LYTIC MUREIN TRANSGLYCOSYLASE F"/>
    <property type="match status" value="1"/>
</dbReference>
<evidence type="ECO:0000256" key="3">
    <source>
        <dbReference type="ARBA" id="ARBA00022729"/>
    </source>
</evidence>
<comment type="catalytic activity">
    <reaction evidence="8">
        <text>Exolytic cleavage of the (1-&gt;4)-beta-glycosidic linkage between N-acetylmuramic acid (MurNAc) and N-acetylglucosamine (GlcNAc) residues in peptidoglycan, from either the reducing or the non-reducing ends of the peptidoglycan chains, with concomitant formation of a 1,6-anhydrobond in the MurNAc residue.</text>
        <dbReference type="EC" id="4.2.2.n1"/>
    </reaction>
</comment>
<dbReference type="SUPFAM" id="SSF53955">
    <property type="entry name" value="Lysozyme-like"/>
    <property type="match status" value="1"/>
</dbReference>
<keyword evidence="4 8" id="KW-0472">Membrane</keyword>
<dbReference type="RefSeq" id="WP_284202775.1">
    <property type="nucleotide sequence ID" value="NZ_BSPQ01000001.1"/>
</dbReference>
<evidence type="ECO:0000256" key="2">
    <source>
        <dbReference type="ARBA" id="ARBA00010333"/>
    </source>
</evidence>
<comment type="similarity">
    <text evidence="2">Belongs to the bacterial solute-binding protein 3 family.</text>
</comment>
<dbReference type="NCBIfam" id="NF008112">
    <property type="entry name" value="PRK10859.1"/>
    <property type="match status" value="1"/>
</dbReference>
<dbReference type="PROSITE" id="PS51257">
    <property type="entry name" value="PROKAR_LIPOPROTEIN"/>
    <property type="match status" value="1"/>
</dbReference>
<feature type="domain" description="Solute-binding protein family 3/N-terminal" evidence="11">
    <location>
        <begin position="42"/>
        <end position="265"/>
    </location>
</feature>
<dbReference type="InterPro" id="IPR000189">
    <property type="entry name" value="Transglyc_AS"/>
</dbReference>
<name>A0ABQ6DXD9_9GAMM</name>
<dbReference type="EMBL" id="BSPQ01000001">
    <property type="protein sequence ID" value="GLS89663.1"/>
    <property type="molecule type" value="Genomic_DNA"/>
</dbReference>
<comment type="subcellular location">
    <subcellularLocation>
        <location evidence="8">Cell outer membrane</location>
        <topology evidence="8">Peripheral membrane protein</topology>
    </subcellularLocation>
    <text evidence="8">Attached to the inner leaflet of the outer membrane.</text>
</comment>
<keyword evidence="7 8" id="KW-0961">Cell wall biogenesis/degradation</keyword>
<feature type="active site" evidence="8">
    <location>
        <position position="311"/>
    </location>
</feature>
<dbReference type="SMART" id="SM00062">
    <property type="entry name" value="PBPb"/>
    <property type="match status" value="1"/>
</dbReference>
<keyword evidence="3 8" id="KW-0732">Signal</keyword>
<feature type="region of interest" description="Disordered" evidence="10">
    <location>
        <begin position="488"/>
        <end position="509"/>
    </location>
</feature>
<evidence type="ECO:0000256" key="9">
    <source>
        <dbReference type="SAM" id="Coils"/>
    </source>
</evidence>
<proteinExistence type="inferred from homology"/>
<dbReference type="PANTHER" id="PTHR35936">
    <property type="entry name" value="MEMBRANE-BOUND LYTIC MUREIN TRANSGLYCOSYLASE F"/>
    <property type="match status" value="1"/>
</dbReference>
<accession>A0ABQ6DXD9</accession>
<dbReference type="EC" id="4.2.2.n1" evidence="8"/>
<dbReference type="InterPro" id="IPR023346">
    <property type="entry name" value="Lysozyme-like_dom_sf"/>
</dbReference>
<evidence type="ECO:0000256" key="4">
    <source>
        <dbReference type="ARBA" id="ARBA00023136"/>
    </source>
</evidence>
<comment type="caution">
    <text evidence="8">Lacks conserved residue(s) required for the propagation of feature annotation.</text>
</comment>
<keyword evidence="5 8" id="KW-0998">Cell outer membrane</keyword>
<sequence>MTMKLFTRITQFISISLTILLLSACNPFIQTSNLEKIQKRGDIIMGTINSSLTYGYDGTNYTGLDYELAKQFASYLNVKLTIKEYASLDELFLALDEEQVDFLGSGLTLTPNRAEKYRSSPPYYYVSQKLVYHKGTYRPREIADINAPVSVLKNSSHEETLNTFAKDNANIEIVVSNDQDQEALLLKVAEKEIKFAIVDSSTLAQKQRYYPVLAEAFTILEKQPVAWLIKKEQDDTLYAGMIEFIGNKYNDQTIAKLEEKYFGHVGHFDYVDTRIFLRRIEKTLPKYEALFKKYETPEVSWQLLAAVSYQESHWNPLARSPTGVRGMMMLTLDTANYVGIKNRLDVEQSIQGGAKYLTQQIKRLPNSIIEDEKVWFALASYNIGFGHLMDARRITTMKKQNPNSWTNVKDNLPLLHQREWFQKTRYGYARGREAQHYVNNIRQYLITINWYVYEREKALALKIEQEKQAEQERLAQLKAASEALATQTSAALETSNNADKLETIQQDNK</sequence>
<keyword evidence="13" id="KW-1185">Reference proteome</keyword>
<dbReference type="Proteomes" id="UP001157353">
    <property type="component" value="Unassembled WGS sequence"/>
</dbReference>
<dbReference type="PROSITE" id="PS00922">
    <property type="entry name" value="TRANSGLYCOSYLASE"/>
    <property type="match status" value="1"/>
</dbReference>
<organism evidence="12 13">
    <name type="scientific">Psychromonas marina</name>
    <dbReference type="NCBI Taxonomy" id="88364"/>
    <lineage>
        <taxon>Bacteria</taxon>
        <taxon>Pseudomonadati</taxon>
        <taxon>Pseudomonadota</taxon>
        <taxon>Gammaproteobacteria</taxon>
        <taxon>Alteromonadales</taxon>
        <taxon>Psychromonadaceae</taxon>
        <taxon>Psychromonas</taxon>
    </lineage>
</organism>
<comment type="domain">
    <text evidence="8">The N-terminal domain does not have lytic activity and probably modulates enzymatic activity. The C-terminal domain is the catalytic active domain.</text>
</comment>
<comment type="similarity">
    <text evidence="8">In the C-terminal section; belongs to the transglycosylase Slt family.</text>
</comment>
<feature type="region of interest" description="LT domain" evidence="8">
    <location>
        <begin position="266"/>
        <end position="509"/>
    </location>
</feature>
<dbReference type="CDD" id="cd13403">
    <property type="entry name" value="MLTF-like"/>
    <property type="match status" value="1"/>
</dbReference>
<comment type="similarity">
    <text evidence="8">In the N-terminal section; belongs to the bacterial solute-binding protein 3 family.</text>
</comment>
<keyword evidence="9" id="KW-0175">Coiled coil</keyword>
<dbReference type="SUPFAM" id="SSF53850">
    <property type="entry name" value="Periplasmic binding protein-like II"/>
    <property type="match status" value="1"/>
</dbReference>
<comment type="similarity">
    <text evidence="1">Belongs to the transglycosylase Slt family.</text>
</comment>
<dbReference type="Pfam" id="PF00497">
    <property type="entry name" value="SBP_bac_3"/>
    <property type="match status" value="1"/>
</dbReference>
<evidence type="ECO:0000313" key="13">
    <source>
        <dbReference type="Proteomes" id="UP001157353"/>
    </source>
</evidence>
<evidence type="ECO:0000256" key="7">
    <source>
        <dbReference type="ARBA" id="ARBA00023316"/>
    </source>
</evidence>
<dbReference type="InterPro" id="IPR001638">
    <property type="entry name" value="Solute-binding_3/MltF_N"/>
</dbReference>
<keyword evidence="6 8" id="KW-0456">Lyase</keyword>
<dbReference type="HAMAP" id="MF_02016">
    <property type="entry name" value="MltF"/>
    <property type="match status" value="1"/>
</dbReference>
<dbReference type="Gene3D" id="3.40.190.10">
    <property type="entry name" value="Periplasmic binding protein-like II"/>
    <property type="match status" value="2"/>
</dbReference>
<reference evidence="13" key="1">
    <citation type="journal article" date="2019" name="Int. J. Syst. Evol. Microbiol.">
        <title>The Global Catalogue of Microorganisms (GCM) 10K type strain sequencing project: providing services to taxonomists for standard genome sequencing and annotation.</title>
        <authorList>
            <consortium name="The Broad Institute Genomics Platform"/>
            <consortium name="The Broad Institute Genome Sequencing Center for Infectious Disease"/>
            <person name="Wu L."/>
            <person name="Ma J."/>
        </authorList>
    </citation>
    <scope>NUCLEOTIDE SEQUENCE [LARGE SCALE GENOMIC DNA]</scope>
    <source>
        <strain evidence="13">NBRC 103166</strain>
    </source>
</reference>
<evidence type="ECO:0000256" key="1">
    <source>
        <dbReference type="ARBA" id="ARBA00007734"/>
    </source>
</evidence>
<dbReference type="InterPro" id="IPR023703">
    <property type="entry name" value="MltF"/>
</dbReference>
<evidence type="ECO:0000256" key="6">
    <source>
        <dbReference type="ARBA" id="ARBA00023239"/>
    </source>
</evidence>
<dbReference type="Gene3D" id="1.10.530.10">
    <property type="match status" value="1"/>
</dbReference>
<evidence type="ECO:0000313" key="12">
    <source>
        <dbReference type="EMBL" id="GLS89663.1"/>
    </source>
</evidence>
<evidence type="ECO:0000256" key="8">
    <source>
        <dbReference type="HAMAP-Rule" id="MF_02016"/>
    </source>
</evidence>
<evidence type="ECO:0000259" key="11">
    <source>
        <dbReference type="SMART" id="SM00062"/>
    </source>
</evidence>
<dbReference type="CDD" id="cd01009">
    <property type="entry name" value="PBP2_YfhD_N"/>
    <property type="match status" value="1"/>
</dbReference>
<evidence type="ECO:0000256" key="5">
    <source>
        <dbReference type="ARBA" id="ARBA00023237"/>
    </source>
</evidence>
<protein>
    <recommendedName>
        <fullName evidence="8">Membrane-bound lytic murein transglycosylase F</fullName>
        <ecNumber evidence="8">4.2.2.n1</ecNumber>
    </recommendedName>
    <alternativeName>
        <fullName evidence="8">Murein lyase F</fullName>
    </alternativeName>
</protein>
<dbReference type="Pfam" id="PF01464">
    <property type="entry name" value="SLT"/>
    <property type="match status" value="1"/>
</dbReference>